<evidence type="ECO:0000313" key="6">
    <source>
        <dbReference type="Proteomes" id="UP000465301"/>
    </source>
</evidence>
<comment type="similarity">
    <text evidence="1">Belongs to the mycobacterial PPE family.</text>
</comment>
<dbReference type="FunFam" id="1.20.1260.20:FF:000001">
    <property type="entry name" value="PPE family protein PPE41"/>
    <property type="match status" value="1"/>
</dbReference>
<dbReference type="Gene3D" id="1.20.1260.20">
    <property type="entry name" value="PPE superfamily"/>
    <property type="match status" value="1"/>
</dbReference>
<name>A0A7I9Z1L0_9MYCO</name>
<dbReference type="PANTHER" id="PTHR46766:SF1">
    <property type="entry name" value="GLUTAMINE-RICH PROTEIN 2"/>
    <property type="match status" value="1"/>
</dbReference>
<dbReference type="InterPro" id="IPR022171">
    <property type="entry name" value="PPE_C"/>
</dbReference>
<gene>
    <name evidence="5" type="primary">PPE29_2</name>
    <name evidence="5" type="ORF">MTIM_07100</name>
</gene>
<feature type="compositionally biased region" description="Low complexity" evidence="2">
    <location>
        <begin position="340"/>
        <end position="358"/>
    </location>
</feature>
<dbReference type="Pfam" id="PF00823">
    <property type="entry name" value="PPE"/>
    <property type="match status" value="1"/>
</dbReference>
<dbReference type="Pfam" id="PF12484">
    <property type="entry name" value="PPE-SVP"/>
    <property type="match status" value="1"/>
</dbReference>
<proteinExistence type="inferred from homology"/>
<evidence type="ECO:0000256" key="1">
    <source>
        <dbReference type="ARBA" id="ARBA00010652"/>
    </source>
</evidence>
<feature type="domain" description="PPE family C-terminal" evidence="4">
    <location>
        <begin position="300"/>
        <end position="382"/>
    </location>
</feature>
<dbReference type="AlphaFoldDB" id="A0A7I9Z1L0"/>
<evidence type="ECO:0000313" key="5">
    <source>
        <dbReference type="EMBL" id="GFG94831.1"/>
    </source>
</evidence>
<evidence type="ECO:0000259" key="3">
    <source>
        <dbReference type="Pfam" id="PF00823"/>
    </source>
</evidence>
<reference evidence="5 6" key="1">
    <citation type="journal article" date="2019" name="Emerg. Microbes Infect.">
        <title>Comprehensive subspecies identification of 175 nontuberculous mycobacteria species based on 7547 genomic profiles.</title>
        <authorList>
            <person name="Matsumoto Y."/>
            <person name="Kinjo T."/>
            <person name="Motooka D."/>
            <person name="Nabeya D."/>
            <person name="Jung N."/>
            <person name="Uechi K."/>
            <person name="Horii T."/>
            <person name="Iida T."/>
            <person name="Fujita J."/>
            <person name="Nakamura S."/>
        </authorList>
    </citation>
    <scope>NUCLEOTIDE SEQUENCE [LARGE SCALE GENOMIC DNA]</scope>
    <source>
        <strain evidence="5 6">JCM 30726</strain>
    </source>
</reference>
<dbReference type="PANTHER" id="PTHR46766">
    <property type="entry name" value="GLUTAMINE-RICH PROTEIN 2"/>
    <property type="match status" value="1"/>
</dbReference>
<dbReference type="SUPFAM" id="SSF140459">
    <property type="entry name" value="PE/PPE dimer-like"/>
    <property type="match status" value="1"/>
</dbReference>
<keyword evidence="6" id="KW-1185">Reference proteome</keyword>
<evidence type="ECO:0000256" key="2">
    <source>
        <dbReference type="SAM" id="MobiDB-lite"/>
    </source>
</evidence>
<dbReference type="RefSeq" id="WP_163706308.1">
    <property type="nucleotide sequence ID" value="NZ_BLLA01000001.1"/>
</dbReference>
<organism evidence="5 6">
    <name type="scientific">Mycobacterium timonense</name>
    <dbReference type="NCBI Taxonomy" id="701043"/>
    <lineage>
        <taxon>Bacteria</taxon>
        <taxon>Bacillati</taxon>
        <taxon>Actinomycetota</taxon>
        <taxon>Actinomycetes</taxon>
        <taxon>Mycobacteriales</taxon>
        <taxon>Mycobacteriaceae</taxon>
        <taxon>Mycobacterium</taxon>
        <taxon>Mycobacterium avium complex (MAC)</taxon>
    </lineage>
</organism>
<dbReference type="Proteomes" id="UP000465301">
    <property type="component" value="Unassembled WGS sequence"/>
</dbReference>
<comment type="caution">
    <text evidence="5">The sequence shown here is derived from an EMBL/GenBank/DDBJ whole genome shotgun (WGS) entry which is preliminary data.</text>
</comment>
<feature type="region of interest" description="Disordered" evidence="2">
    <location>
        <begin position="340"/>
        <end position="363"/>
    </location>
</feature>
<protein>
    <submittedName>
        <fullName evidence="5">Putative PPE family protein PPE29</fullName>
    </submittedName>
</protein>
<feature type="domain" description="PPE" evidence="3">
    <location>
        <begin position="3"/>
        <end position="165"/>
    </location>
</feature>
<accession>A0A7I9Z1L0</accession>
<dbReference type="InterPro" id="IPR038332">
    <property type="entry name" value="PPE_sf"/>
</dbReference>
<dbReference type="InterPro" id="IPR000030">
    <property type="entry name" value="PPE_dom"/>
</dbReference>
<evidence type="ECO:0000259" key="4">
    <source>
        <dbReference type="Pfam" id="PF12484"/>
    </source>
</evidence>
<dbReference type="GO" id="GO:0052572">
    <property type="term" value="P:response to host immune response"/>
    <property type="evidence" value="ECO:0007669"/>
    <property type="project" value="TreeGrafter"/>
</dbReference>
<dbReference type="EMBL" id="BLLA01000001">
    <property type="protein sequence ID" value="GFG94831.1"/>
    <property type="molecule type" value="Genomic_DNA"/>
</dbReference>
<sequence>MLDFGALPPEINSARMYAGPGSAPMSAAASAWDALAAQLESHAAGYSATLSELRGRAWSGDAATAMATAVEPYVAWAFTTAAQAGQAAAQARAAAAAYEVAFAATVPPHVVAANRFQLLTLIATNFFGQNAAAIAATETTYAEMWAQDATAMYGYAASSSAASTLTPFTEPPRTTNAHGPSAQAAAIDQAATATAGQARAALVSGVFTNASPAALGEVPASGSGLSLIGSVDDFNTLITTPGQTFLAGARTLLGWGQLGYGLDLSDIQAAKAAEGDVPIVPDIPAPTVPEFAAARGPVLGGLGRATLVGKLSVPQAWTAANPAPTAGTGLKALPHSVFRATPAAPADPSSAPGPMPAARTAGQAAGVPVLRNGRRIFKMPRPAYGG</sequence>